<sequence length="98" mass="11044">MSVTTEQVHAHLKTALKLDPDAVHVTEVADMIGLDVIRSRTLLEESLHWLKQNQEPTYDQGLFGLFDKPSTFDPAHRVAGLRLPDLEREIGRMLGRLG</sequence>
<accession>A0A8I1EPD7</accession>
<protein>
    <submittedName>
        <fullName evidence="1">Uncharacterized protein</fullName>
    </submittedName>
</protein>
<evidence type="ECO:0000313" key="2">
    <source>
        <dbReference type="Proteomes" id="UP000637061"/>
    </source>
</evidence>
<name>A0A8I1EPD7_PSEPU</name>
<reference evidence="1" key="1">
    <citation type="submission" date="2020-12" db="EMBL/GenBank/DDBJ databases">
        <title>Enhanced detection system for hospital associated transmission using whole genome sequencing surveillance.</title>
        <authorList>
            <person name="Harrison L.H."/>
            <person name="Van Tyne D."/>
            <person name="Marsh J.W."/>
            <person name="Griffith M.P."/>
            <person name="Snyder D.J."/>
            <person name="Cooper V.S."/>
            <person name="Mustapha M."/>
        </authorList>
    </citation>
    <scope>NUCLEOTIDE SEQUENCE</scope>
    <source>
        <strain evidence="1">PSB00042</strain>
    </source>
</reference>
<organism evidence="1 2">
    <name type="scientific">Pseudomonas putida</name>
    <name type="common">Arthrobacter siderocapsulatus</name>
    <dbReference type="NCBI Taxonomy" id="303"/>
    <lineage>
        <taxon>Bacteria</taxon>
        <taxon>Pseudomonadati</taxon>
        <taxon>Pseudomonadota</taxon>
        <taxon>Gammaproteobacteria</taxon>
        <taxon>Pseudomonadales</taxon>
        <taxon>Pseudomonadaceae</taxon>
        <taxon>Pseudomonas</taxon>
    </lineage>
</organism>
<gene>
    <name evidence="1" type="ORF">JEU22_33100</name>
</gene>
<comment type="caution">
    <text evidence="1">The sequence shown here is derived from an EMBL/GenBank/DDBJ whole genome shotgun (WGS) entry which is preliminary data.</text>
</comment>
<dbReference type="AlphaFoldDB" id="A0A8I1EPD7"/>
<proteinExistence type="predicted"/>
<dbReference type="EMBL" id="JAEHTE010000099">
    <property type="protein sequence ID" value="MBI6888754.1"/>
    <property type="molecule type" value="Genomic_DNA"/>
</dbReference>
<dbReference type="Proteomes" id="UP000637061">
    <property type="component" value="Unassembled WGS sequence"/>
</dbReference>
<evidence type="ECO:0000313" key="1">
    <source>
        <dbReference type="EMBL" id="MBI6888754.1"/>
    </source>
</evidence>
<dbReference type="RefSeq" id="WP_064491622.1">
    <property type="nucleotide sequence ID" value="NZ_JAEHTE010000099.1"/>
</dbReference>